<evidence type="ECO:0000256" key="13">
    <source>
        <dbReference type="SAM" id="Phobius"/>
    </source>
</evidence>
<dbReference type="PROSITE" id="PS50885">
    <property type="entry name" value="HAMP"/>
    <property type="match status" value="1"/>
</dbReference>
<dbReference type="GO" id="GO:0000155">
    <property type="term" value="F:phosphorelay sensor kinase activity"/>
    <property type="evidence" value="ECO:0007669"/>
    <property type="project" value="InterPro"/>
</dbReference>
<dbReference type="PANTHER" id="PTHR45436">
    <property type="entry name" value="SENSOR HISTIDINE KINASE YKOH"/>
    <property type="match status" value="1"/>
</dbReference>
<feature type="transmembrane region" description="Helical" evidence="13">
    <location>
        <begin position="147"/>
        <end position="170"/>
    </location>
</feature>
<dbReference type="InterPro" id="IPR005467">
    <property type="entry name" value="His_kinase_dom"/>
</dbReference>
<keyword evidence="9" id="KW-0067">ATP-binding</keyword>
<dbReference type="EC" id="2.7.13.3" evidence="3"/>
<dbReference type="Pfam" id="PF02518">
    <property type="entry name" value="HATPase_c"/>
    <property type="match status" value="1"/>
</dbReference>
<keyword evidence="7" id="KW-0547">Nucleotide-binding</keyword>
<keyword evidence="8 16" id="KW-0418">Kinase</keyword>
<sequence>MLVAAAFSYRAGLQEAGEMFDAKLAHSARVLASLVDEPLADLADHPGAPLVIDVWHGEAHGVGSALAFPTGHAYETKLAFQVRDGDGRLLLRSDSGPAAPLGPLVPGYADVDLGGERWRVFTLHTPAGRWYQAGEQAGIRAELAEDVAFGTLLPLLIALPLLALTVWLAVGWAGRSLERVSAAVAERAPEHLAPIRLERVPREIEGIVRAVNGLLGRLEAALARERRFTADAAHELRTPLAALKVHAYNLRQTPVAAEREEAQAHLDASIRRMERLVAQLLALSRLESGAAPAHVAVDLAAVVERHRADAIALGAARGLRIAFRVHTPVSVSGDERSLDALVGNLIDNALRYAPSGGAVAVTLEAADGEARLVVEDAGPGIPEAARQRVFERFHRELGTGVEGSGLGLAIVAQALALHDGRITLDDSPALGGLRATVRLPTG</sequence>
<reference evidence="16 17" key="1">
    <citation type="submission" date="2017-08" db="EMBL/GenBank/DDBJ databases">
        <title>Infants hospitalized years apart are colonized by the same room-sourced microbial strains.</title>
        <authorList>
            <person name="Brooks B."/>
            <person name="Olm M.R."/>
            <person name="Firek B.A."/>
            <person name="Baker R."/>
            <person name="Thomas B.C."/>
            <person name="Morowitz M.J."/>
            <person name="Banfield J.F."/>
        </authorList>
    </citation>
    <scope>NUCLEOTIDE SEQUENCE [LARGE SCALE GENOMIC DNA]</scope>
    <source>
        <strain evidence="16">S2_005_003_R2_42</strain>
    </source>
</reference>
<evidence type="ECO:0000313" key="16">
    <source>
        <dbReference type="EMBL" id="PZQ18792.1"/>
    </source>
</evidence>
<accession>A0A2W5KP07</accession>
<dbReference type="InterPro" id="IPR003594">
    <property type="entry name" value="HATPase_dom"/>
</dbReference>
<dbReference type="InterPro" id="IPR036890">
    <property type="entry name" value="HATPase_C_sf"/>
</dbReference>
<dbReference type="InterPro" id="IPR036097">
    <property type="entry name" value="HisK_dim/P_sf"/>
</dbReference>
<dbReference type="InterPro" id="IPR003660">
    <property type="entry name" value="HAMP_dom"/>
</dbReference>
<keyword evidence="4" id="KW-0597">Phosphoprotein</keyword>
<comment type="subcellular location">
    <subcellularLocation>
        <location evidence="2">Membrane</location>
        <topology evidence="2">Multi-pass membrane protein</topology>
    </subcellularLocation>
</comment>
<dbReference type="SMART" id="SM00387">
    <property type="entry name" value="HATPase_c"/>
    <property type="match status" value="1"/>
</dbReference>
<dbReference type="SUPFAM" id="SSF55874">
    <property type="entry name" value="ATPase domain of HSP90 chaperone/DNA topoisomerase II/histidine kinase"/>
    <property type="match status" value="1"/>
</dbReference>
<keyword evidence="11" id="KW-0902">Two-component regulatory system</keyword>
<evidence type="ECO:0000256" key="4">
    <source>
        <dbReference type="ARBA" id="ARBA00022553"/>
    </source>
</evidence>
<dbReference type="PRINTS" id="PR00344">
    <property type="entry name" value="BCTRLSENSOR"/>
</dbReference>
<comment type="catalytic activity">
    <reaction evidence="1">
        <text>ATP + protein L-histidine = ADP + protein N-phospho-L-histidine.</text>
        <dbReference type="EC" id="2.7.13.3"/>
    </reaction>
</comment>
<dbReference type="InterPro" id="IPR050428">
    <property type="entry name" value="TCS_sensor_his_kinase"/>
</dbReference>
<dbReference type="Pfam" id="PF00512">
    <property type="entry name" value="HisKA"/>
    <property type="match status" value="1"/>
</dbReference>
<evidence type="ECO:0000256" key="10">
    <source>
        <dbReference type="ARBA" id="ARBA00022989"/>
    </source>
</evidence>
<dbReference type="SUPFAM" id="SSF47384">
    <property type="entry name" value="Homodimeric domain of signal transducing histidine kinase"/>
    <property type="match status" value="1"/>
</dbReference>
<dbReference type="InterPro" id="IPR004358">
    <property type="entry name" value="Sig_transdc_His_kin-like_C"/>
</dbReference>
<keyword evidence="5" id="KW-0808">Transferase</keyword>
<dbReference type="InterPro" id="IPR013727">
    <property type="entry name" value="2CSK_N"/>
</dbReference>
<keyword evidence="6 13" id="KW-0812">Transmembrane</keyword>
<keyword evidence="12 13" id="KW-0472">Membrane</keyword>
<evidence type="ECO:0000256" key="1">
    <source>
        <dbReference type="ARBA" id="ARBA00000085"/>
    </source>
</evidence>
<dbReference type="GO" id="GO:0005886">
    <property type="term" value="C:plasma membrane"/>
    <property type="evidence" value="ECO:0007669"/>
    <property type="project" value="TreeGrafter"/>
</dbReference>
<name>A0A2W5KP07_9GAMM</name>
<evidence type="ECO:0000313" key="17">
    <source>
        <dbReference type="Proteomes" id="UP000249046"/>
    </source>
</evidence>
<proteinExistence type="predicted"/>
<dbReference type="PANTHER" id="PTHR45436:SF14">
    <property type="entry name" value="SENSOR PROTEIN QSEC"/>
    <property type="match status" value="1"/>
</dbReference>
<evidence type="ECO:0000259" key="15">
    <source>
        <dbReference type="PROSITE" id="PS50885"/>
    </source>
</evidence>
<evidence type="ECO:0000256" key="2">
    <source>
        <dbReference type="ARBA" id="ARBA00004141"/>
    </source>
</evidence>
<evidence type="ECO:0000256" key="5">
    <source>
        <dbReference type="ARBA" id="ARBA00022679"/>
    </source>
</evidence>
<dbReference type="Gene3D" id="3.30.565.10">
    <property type="entry name" value="Histidine kinase-like ATPase, C-terminal domain"/>
    <property type="match status" value="1"/>
</dbReference>
<comment type="caution">
    <text evidence="16">The sequence shown here is derived from an EMBL/GenBank/DDBJ whole genome shotgun (WGS) entry which is preliminary data.</text>
</comment>
<evidence type="ECO:0000259" key="14">
    <source>
        <dbReference type="PROSITE" id="PS50109"/>
    </source>
</evidence>
<dbReference type="Proteomes" id="UP000249046">
    <property type="component" value="Unassembled WGS sequence"/>
</dbReference>
<evidence type="ECO:0000256" key="8">
    <source>
        <dbReference type="ARBA" id="ARBA00022777"/>
    </source>
</evidence>
<evidence type="ECO:0000256" key="3">
    <source>
        <dbReference type="ARBA" id="ARBA00012438"/>
    </source>
</evidence>
<dbReference type="InterPro" id="IPR003661">
    <property type="entry name" value="HisK_dim/P_dom"/>
</dbReference>
<dbReference type="CDD" id="cd00082">
    <property type="entry name" value="HisKA"/>
    <property type="match status" value="1"/>
</dbReference>
<dbReference type="EMBL" id="QFPO01000003">
    <property type="protein sequence ID" value="PZQ18792.1"/>
    <property type="molecule type" value="Genomic_DNA"/>
</dbReference>
<dbReference type="PROSITE" id="PS50109">
    <property type="entry name" value="HIS_KIN"/>
    <property type="match status" value="1"/>
</dbReference>
<evidence type="ECO:0000256" key="7">
    <source>
        <dbReference type="ARBA" id="ARBA00022741"/>
    </source>
</evidence>
<evidence type="ECO:0000256" key="6">
    <source>
        <dbReference type="ARBA" id="ARBA00022692"/>
    </source>
</evidence>
<keyword evidence="10 13" id="KW-1133">Transmembrane helix</keyword>
<dbReference type="GO" id="GO:0005524">
    <property type="term" value="F:ATP binding"/>
    <property type="evidence" value="ECO:0007669"/>
    <property type="project" value="UniProtKB-KW"/>
</dbReference>
<dbReference type="Pfam" id="PF08521">
    <property type="entry name" value="2CSK_N"/>
    <property type="match status" value="1"/>
</dbReference>
<evidence type="ECO:0000256" key="12">
    <source>
        <dbReference type="ARBA" id="ARBA00023136"/>
    </source>
</evidence>
<evidence type="ECO:0000256" key="11">
    <source>
        <dbReference type="ARBA" id="ARBA00023012"/>
    </source>
</evidence>
<dbReference type="AlphaFoldDB" id="A0A2W5KP07"/>
<feature type="domain" description="HAMP" evidence="15">
    <location>
        <begin position="171"/>
        <end position="223"/>
    </location>
</feature>
<dbReference type="Gene3D" id="1.10.287.130">
    <property type="match status" value="1"/>
</dbReference>
<dbReference type="Gene3D" id="1.20.5.1040">
    <property type="entry name" value="Sensor protein qsec"/>
    <property type="match status" value="1"/>
</dbReference>
<gene>
    <name evidence="16" type="ORF">DI564_03760</name>
</gene>
<feature type="domain" description="Histidine kinase" evidence="14">
    <location>
        <begin position="231"/>
        <end position="442"/>
    </location>
</feature>
<organism evidence="16 17">
    <name type="scientific">Rhodanobacter denitrificans</name>
    <dbReference type="NCBI Taxonomy" id="666685"/>
    <lineage>
        <taxon>Bacteria</taxon>
        <taxon>Pseudomonadati</taxon>
        <taxon>Pseudomonadota</taxon>
        <taxon>Gammaproteobacteria</taxon>
        <taxon>Lysobacterales</taxon>
        <taxon>Rhodanobacteraceae</taxon>
        <taxon>Rhodanobacter</taxon>
    </lineage>
</organism>
<dbReference type="SMART" id="SM00388">
    <property type="entry name" value="HisKA"/>
    <property type="match status" value="1"/>
</dbReference>
<protein>
    <recommendedName>
        <fullName evidence="3">histidine kinase</fullName>
        <ecNumber evidence="3">2.7.13.3</ecNumber>
    </recommendedName>
</protein>
<evidence type="ECO:0000256" key="9">
    <source>
        <dbReference type="ARBA" id="ARBA00022840"/>
    </source>
</evidence>